<name>A0A0F5VF04_9GAMM</name>
<evidence type="ECO:0000256" key="4">
    <source>
        <dbReference type="ARBA" id="ARBA00022989"/>
    </source>
</evidence>
<comment type="similarity">
    <text evidence="2 6">Belongs to the 4-toluene sulfonate uptake permease (TSUP) (TC 2.A.102) family.</text>
</comment>
<evidence type="ECO:0000256" key="1">
    <source>
        <dbReference type="ARBA" id="ARBA00004141"/>
    </source>
</evidence>
<dbReference type="Proteomes" id="UP000033633">
    <property type="component" value="Unassembled WGS sequence"/>
</dbReference>
<evidence type="ECO:0000256" key="3">
    <source>
        <dbReference type="ARBA" id="ARBA00022692"/>
    </source>
</evidence>
<dbReference type="InterPro" id="IPR002781">
    <property type="entry name" value="TM_pro_TauE-like"/>
</dbReference>
<feature type="transmembrane region" description="Helical" evidence="6">
    <location>
        <begin position="95"/>
        <end position="113"/>
    </location>
</feature>
<keyword evidence="3 6" id="KW-0812">Transmembrane</keyword>
<dbReference type="AlphaFoldDB" id="A0A0F5VF04"/>
<dbReference type="PANTHER" id="PTHR43701">
    <property type="entry name" value="MEMBRANE TRANSPORTER PROTEIN MJ0441-RELATED"/>
    <property type="match status" value="1"/>
</dbReference>
<dbReference type="Pfam" id="PF01925">
    <property type="entry name" value="TauE"/>
    <property type="match status" value="1"/>
</dbReference>
<keyword evidence="8" id="KW-1185">Reference proteome</keyword>
<dbReference type="STRING" id="265726.KY46_06570"/>
<dbReference type="GO" id="GO:0005886">
    <property type="term" value="C:plasma membrane"/>
    <property type="evidence" value="ECO:0007669"/>
    <property type="project" value="UniProtKB-SubCell"/>
</dbReference>
<proteinExistence type="inferred from homology"/>
<gene>
    <name evidence="7" type="ORF">KY46_06570</name>
</gene>
<accession>A0A0F5VF04</accession>
<feature type="transmembrane region" description="Helical" evidence="6">
    <location>
        <begin position="200"/>
        <end position="220"/>
    </location>
</feature>
<dbReference type="RefSeq" id="WP_046219828.1">
    <property type="nucleotide sequence ID" value="NZ_JWYV01000003.1"/>
</dbReference>
<dbReference type="EMBL" id="JWYV01000003">
    <property type="protein sequence ID" value="KKD00756.1"/>
    <property type="molecule type" value="Genomic_DNA"/>
</dbReference>
<dbReference type="InterPro" id="IPR051598">
    <property type="entry name" value="TSUP/Inactive_protease-like"/>
</dbReference>
<dbReference type="PATRIC" id="fig|265726.11.peg.3223"/>
<evidence type="ECO:0000313" key="7">
    <source>
        <dbReference type="EMBL" id="KKD00756.1"/>
    </source>
</evidence>
<reference evidence="7 8" key="1">
    <citation type="submission" date="2014-12" db="EMBL/GenBank/DDBJ databases">
        <title>Mercury Reductase activity and rhizosphere competence traits in the genome of root associated Photobacterium halotolerans MELD1.</title>
        <authorList>
            <person name="Mathew D.C."/>
            <person name="Huang C.-C."/>
        </authorList>
    </citation>
    <scope>NUCLEOTIDE SEQUENCE [LARGE SCALE GENOMIC DNA]</scope>
    <source>
        <strain evidence="7 8">MELD1</strain>
    </source>
</reference>
<sequence>MITLFFGAIAVGLSLGILGSGGAILTVPILAYGLGQTEKQAIASALIIVGVISSITAFRGIRQRLVNWPLVLLFGFPGMAGTYLGAWIASYLNGAIQMAVFAVVMLAAAWRMFQPVNNKSDDTQPQSYWLIGLQGMLVGVLTGFVGVGGGFLIVPALVLLSGLTMQTAVATSLVIIVMNSLIGFLKYQDVLALTQTRLDWSVIAIMTTVGVAGSLTGQRLSGRFSQHHLKRAFAVALILMAGFILYQSLPSLFPSMIL</sequence>
<organism evidence="7 8">
    <name type="scientific">Photobacterium halotolerans</name>
    <dbReference type="NCBI Taxonomy" id="265726"/>
    <lineage>
        <taxon>Bacteria</taxon>
        <taxon>Pseudomonadati</taxon>
        <taxon>Pseudomonadota</taxon>
        <taxon>Gammaproteobacteria</taxon>
        <taxon>Vibrionales</taxon>
        <taxon>Vibrionaceae</taxon>
        <taxon>Photobacterium</taxon>
    </lineage>
</organism>
<feature type="transmembrane region" description="Helical" evidence="6">
    <location>
        <begin position="232"/>
        <end position="249"/>
    </location>
</feature>
<feature type="transmembrane region" description="Helical" evidence="6">
    <location>
        <begin position="133"/>
        <end position="160"/>
    </location>
</feature>
<evidence type="ECO:0000256" key="2">
    <source>
        <dbReference type="ARBA" id="ARBA00009142"/>
    </source>
</evidence>
<protein>
    <recommendedName>
        <fullName evidence="6">Probable membrane transporter protein</fullName>
    </recommendedName>
</protein>
<keyword evidence="4 6" id="KW-1133">Transmembrane helix</keyword>
<evidence type="ECO:0000313" key="8">
    <source>
        <dbReference type="Proteomes" id="UP000033633"/>
    </source>
</evidence>
<comment type="subcellular location">
    <subcellularLocation>
        <location evidence="6">Cell membrane</location>
        <topology evidence="6">Multi-pass membrane protein</topology>
    </subcellularLocation>
    <subcellularLocation>
        <location evidence="1">Membrane</location>
        <topology evidence="1">Multi-pass membrane protein</topology>
    </subcellularLocation>
</comment>
<feature type="transmembrane region" description="Helical" evidence="6">
    <location>
        <begin position="167"/>
        <end position="188"/>
    </location>
</feature>
<feature type="transmembrane region" description="Helical" evidence="6">
    <location>
        <begin position="67"/>
        <end position="88"/>
    </location>
</feature>
<evidence type="ECO:0000256" key="6">
    <source>
        <dbReference type="RuleBase" id="RU363041"/>
    </source>
</evidence>
<keyword evidence="6" id="KW-1003">Cell membrane</keyword>
<comment type="caution">
    <text evidence="7">The sequence shown here is derived from an EMBL/GenBank/DDBJ whole genome shotgun (WGS) entry which is preliminary data.</text>
</comment>
<dbReference type="OrthoDB" id="8559161at2"/>
<feature type="transmembrane region" description="Helical" evidence="6">
    <location>
        <begin position="6"/>
        <end position="34"/>
    </location>
</feature>
<evidence type="ECO:0000256" key="5">
    <source>
        <dbReference type="ARBA" id="ARBA00023136"/>
    </source>
</evidence>
<dbReference type="PANTHER" id="PTHR43701:SF2">
    <property type="entry name" value="MEMBRANE TRANSPORTER PROTEIN YJNA-RELATED"/>
    <property type="match status" value="1"/>
</dbReference>
<feature type="transmembrane region" description="Helical" evidence="6">
    <location>
        <begin position="41"/>
        <end position="61"/>
    </location>
</feature>
<keyword evidence="5 6" id="KW-0472">Membrane</keyword>